<feature type="active site" description="Proton acceptor" evidence="2">
    <location>
        <position position="137"/>
    </location>
</feature>
<dbReference type="EC" id="2.3.1.89" evidence="4"/>
<dbReference type="PANTHER" id="PTHR43300:SF7">
    <property type="entry name" value="UDP-N-ACETYLBACILLOSAMINE N-ACETYLTRANSFERASE"/>
    <property type="match status" value="1"/>
</dbReference>
<dbReference type="InterPro" id="IPR011004">
    <property type="entry name" value="Trimer_LpxA-like_sf"/>
</dbReference>
<gene>
    <name evidence="4" type="primary">dapH</name>
    <name evidence="4" type="ORF">PS659_02688</name>
</gene>
<organism evidence="4 5">
    <name type="scientific">Pseudomonas fluorescens</name>
    <dbReference type="NCBI Taxonomy" id="294"/>
    <lineage>
        <taxon>Bacteria</taxon>
        <taxon>Pseudomonadati</taxon>
        <taxon>Pseudomonadota</taxon>
        <taxon>Gammaproteobacteria</taxon>
        <taxon>Pseudomonadales</taxon>
        <taxon>Pseudomonadaceae</taxon>
        <taxon>Pseudomonas</taxon>
    </lineage>
</organism>
<evidence type="ECO:0000313" key="4">
    <source>
        <dbReference type="EMBL" id="VVM87943.1"/>
    </source>
</evidence>
<evidence type="ECO:0000256" key="3">
    <source>
        <dbReference type="PIRSR" id="PIRSR620019-2"/>
    </source>
</evidence>
<dbReference type="PANTHER" id="PTHR43300">
    <property type="entry name" value="ACETYLTRANSFERASE"/>
    <property type="match status" value="1"/>
</dbReference>
<evidence type="ECO:0000256" key="2">
    <source>
        <dbReference type="PIRSR" id="PIRSR620019-1"/>
    </source>
</evidence>
<comment type="similarity">
    <text evidence="1">Belongs to the transferase hexapeptide repeat family.</text>
</comment>
<dbReference type="EMBL" id="CABVGY010000013">
    <property type="protein sequence ID" value="VVM87943.1"/>
    <property type="molecule type" value="Genomic_DNA"/>
</dbReference>
<feature type="binding site" evidence="3">
    <location>
        <position position="71"/>
    </location>
    <ligand>
        <name>substrate</name>
    </ligand>
</feature>
<dbReference type="Gene3D" id="2.160.10.10">
    <property type="entry name" value="Hexapeptide repeat proteins"/>
    <property type="match status" value="1"/>
</dbReference>
<protein>
    <submittedName>
        <fullName evidence="4">2,3,4,5-tetrahydropyridine-2,6-dicarboxylate N-acetyltransferase</fullName>
        <ecNumber evidence="4">2.3.1.89</ecNumber>
    </submittedName>
</protein>
<dbReference type="AlphaFoldDB" id="A0A5E6TB35"/>
<keyword evidence="4" id="KW-0808">Transferase</keyword>
<dbReference type="Proteomes" id="UP000326729">
    <property type="component" value="Unassembled WGS sequence"/>
</dbReference>
<dbReference type="GO" id="GO:0047200">
    <property type="term" value="F:tetrahydrodipicolinate N-acetyltransferase activity"/>
    <property type="evidence" value="ECO:0007669"/>
    <property type="project" value="UniProtKB-EC"/>
</dbReference>
<dbReference type="RefSeq" id="WP_150716523.1">
    <property type="nucleotide sequence ID" value="NZ_CABVGY010000013.1"/>
</dbReference>
<name>A0A5E6TB35_PSEFL</name>
<dbReference type="InterPro" id="IPR020019">
    <property type="entry name" value="AcTrfase_PglD-like"/>
</dbReference>
<keyword evidence="4" id="KW-0012">Acyltransferase</keyword>
<accession>A0A5E6TB35</accession>
<dbReference type="CDD" id="cd03360">
    <property type="entry name" value="LbH_AT_putative"/>
    <property type="match status" value="1"/>
</dbReference>
<evidence type="ECO:0000256" key="1">
    <source>
        <dbReference type="ARBA" id="ARBA00007274"/>
    </source>
</evidence>
<dbReference type="NCBIfam" id="TIGR03570">
    <property type="entry name" value="NeuD_NnaD"/>
    <property type="match status" value="1"/>
</dbReference>
<dbReference type="InterPro" id="IPR050179">
    <property type="entry name" value="Trans_hexapeptide_repeat"/>
</dbReference>
<proteinExistence type="inferred from homology"/>
<feature type="site" description="Increases basicity of active site His" evidence="2">
    <location>
        <position position="138"/>
    </location>
</feature>
<sequence>MKVYLLGAANPETIRMIQAVQRSVPNQEFAFLDNDPAKQGTLFYGIPVVGGLDLVAQLKGDDVRFVNLITGSTTTRYQTTCQIVEAGGQLGNFLHPTIDLSMTRMGVGNYLQEGVILQAEVSIGDNSSIHMGALIAHESHVGNSVFIAHGVSVSGCCEIGDGTFIGTNASILPRTRIGRWATIGAGAVVTKDVPDYAVVVGNPGKVIKTNPDSFQDGRVFK</sequence>
<dbReference type="Pfam" id="PF00132">
    <property type="entry name" value="Hexapep"/>
    <property type="match status" value="1"/>
</dbReference>
<dbReference type="OrthoDB" id="9800846at2"/>
<dbReference type="SUPFAM" id="SSF51161">
    <property type="entry name" value="Trimeric LpxA-like enzymes"/>
    <property type="match status" value="1"/>
</dbReference>
<reference evidence="4 5" key="1">
    <citation type="submission" date="2019-09" db="EMBL/GenBank/DDBJ databases">
        <authorList>
            <person name="Chandra G."/>
            <person name="Truman W A."/>
        </authorList>
    </citation>
    <scope>NUCLEOTIDE SEQUENCE [LARGE SCALE GENOMIC DNA]</scope>
    <source>
        <strain evidence="4">PS659</strain>
    </source>
</reference>
<dbReference type="InterPro" id="IPR001451">
    <property type="entry name" value="Hexapep"/>
</dbReference>
<evidence type="ECO:0000313" key="5">
    <source>
        <dbReference type="Proteomes" id="UP000326729"/>
    </source>
</evidence>